<evidence type="ECO:0000313" key="2">
    <source>
        <dbReference type="Proteomes" id="UP001199355"/>
    </source>
</evidence>
<protein>
    <submittedName>
        <fullName evidence="1">Uncharacterized protein</fullName>
    </submittedName>
</protein>
<gene>
    <name evidence="1" type="ORF">LKD45_13975</name>
</gene>
<dbReference type="EMBL" id="JAJEQF010000046">
    <property type="protein sequence ID" value="MCC2168779.1"/>
    <property type="molecule type" value="Genomic_DNA"/>
</dbReference>
<accession>A0AAE3AW41</accession>
<organism evidence="1 2">
    <name type="scientific">Gallintestinimicrobium propionicum</name>
    <dbReference type="NCBI Taxonomy" id="2981770"/>
    <lineage>
        <taxon>Bacteria</taxon>
        <taxon>Bacillati</taxon>
        <taxon>Bacillota</taxon>
        <taxon>Clostridia</taxon>
        <taxon>Lachnospirales</taxon>
        <taxon>Lachnospiraceae</taxon>
        <taxon>Gallintestinimicrobium</taxon>
    </lineage>
</organism>
<name>A0AAE3AW41_9FIRM</name>
<sequence>MDMPQNQDFKYVLQDFGNIYIGARYSYEEMLKSEEIPYKWKAIIRHYLLKETSPETTMENHIFFMKEDDFAYETFQELKASFKMSVWIEADGKRHKHGHYESREYKISEIVQSEELHRKMDTIIVEELHLTKLALMMFSV</sequence>
<dbReference type="Proteomes" id="UP001199355">
    <property type="component" value="Unassembled WGS sequence"/>
</dbReference>
<comment type="caution">
    <text evidence="1">The sequence shown here is derived from an EMBL/GenBank/DDBJ whole genome shotgun (WGS) entry which is preliminary data.</text>
</comment>
<evidence type="ECO:0000313" key="1">
    <source>
        <dbReference type="EMBL" id="MCC2168779.1"/>
    </source>
</evidence>
<dbReference type="AlphaFoldDB" id="A0AAE3AW41"/>
<keyword evidence="2" id="KW-1185">Reference proteome</keyword>
<reference evidence="1 2" key="1">
    <citation type="submission" date="2021-10" db="EMBL/GenBank/DDBJ databases">
        <title>Anaerobic single-cell dispensing facilitates the cultivation of human gut bacteria.</title>
        <authorList>
            <person name="Afrizal A."/>
        </authorList>
    </citation>
    <scope>NUCLEOTIDE SEQUENCE [LARGE SCALE GENOMIC DNA]</scope>
    <source>
        <strain evidence="1 2">CLA-AA-H244</strain>
    </source>
</reference>
<proteinExistence type="predicted"/>
<dbReference type="RefSeq" id="WP_117960102.1">
    <property type="nucleotide sequence ID" value="NZ_JAJEQF010000046.1"/>
</dbReference>